<evidence type="ECO:0000313" key="2">
    <source>
        <dbReference type="EMBL" id="PSB29885.1"/>
    </source>
</evidence>
<proteinExistence type="predicted"/>
<feature type="region of interest" description="Disordered" evidence="1">
    <location>
        <begin position="51"/>
        <end position="71"/>
    </location>
</feature>
<sequence length="71" mass="8019">MSMVNAAESMAQERNQVTVTLSEKAMEEYRLVAQWLNMPVATLMRQALEEHHQSPSFGALVRRAREGGEQS</sequence>
<dbReference type="Proteomes" id="UP000239576">
    <property type="component" value="Unassembled WGS sequence"/>
</dbReference>
<dbReference type="AlphaFoldDB" id="A0A2T1EB15"/>
<dbReference type="OrthoDB" id="489521at2"/>
<evidence type="ECO:0000313" key="3">
    <source>
        <dbReference type="Proteomes" id="UP000239576"/>
    </source>
</evidence>
<organism evidence="2 3">
    <name type="scientific">Stenomitos frigidus ULC18</name>
    <dbReference type="NCBI Taxonomy" id="2107698"/>
    <lineage>
        <taxon>Bacteria</taxon>
        <taxon>Bacillati</taxon>
        <taxon>Cyanobacteriota</taxon>
        <taxon>Cyanophyceae</taxon>
        <taxon>Leptolyngbyales</taxon>
        <taxon>Leptolyngbyaceae</taxon>
        <taxon>Stenomitos</taxon>
    </lineage>
</organism>
<evidence type="ECO:0000256" key="1">
    <source>
        <dbReference type="SAM" id="MobiDB-lite"/>
    </source>
</evidence>
<dbReference type="EMBL" id="PVWK01000057">
    <property type="protein sequence ID" value="PSB29885.1"/>
    <property type="molecule type" value="Genomic_DNA"/>
</dbReference>
<gene>
    <name evidence="2" type="ORF">C7B82_10050</name>
</gene>
<keyword evidence="3" id="KW-1185">Reference proteome</keyword>
<evidence type="ECO:0008006" key="4">
    <source>
        <dbReference type="Google" id="ProtNLM"/>
    </source>
</evidence>
<reference evidence="2 3" key="2">
    <citation type="submission" date="2018-03" db="EMBL/GenBank/DDBJ databases">
        <title>The ancient ancestry and fast evolution of plastids.</title>
        <authorList>
            <person name="Moore K.R."/>
            <person name="Magnabosco C."/>
            <person name="Momper L."/>
            <person name="Gold D.A."/>
            <person name="Bosak T."/>
            <person name="Fournier G.P."/>
        </authorList>
    </citation>
    <scope>NUCLEOTIDE SEQUENCE [LARGE SCALE GENOMIC DNA]</scope>
    <source>
        <strain evidence="2 3">ULC18</strain>
    </source>
</reference>
<comment type="caution">
    <text evidence="2">The sequence shown here is derived from an EMBL/GenBank/DDBJ whole genome shotgun (WGS) entry which is preliminary data.</text>
</comment>
<accession>A0A2T1EB15</accession>
<protein>
    <recommendedName>
        <fullName evidence="4">CopG-like ribbon-helix-helix domain-containing protein</fullName>
    </recommendedName>
</protein>
<name>A0A2T1EB15_9CYAN</name>
<reference evidence="3" key="1">
    <citation type="submission" date="2018-02" db="EMBL/GenBank/DDBJ databases">
        <authorList>
            <person name="Moore K."/>
            <person name="Momper L."/>
        </authorList>
    </citation>
    <scope>NUCLEOTIDE SEQUENCE [LARGE SCALE GENOMIC DNA]</scope>
    <source>
        <strain evidence="3">ULC18</strain>
    </source>
</reference>